<gene>
    <name evidence="2" type="ORF">METZ01_LOCUS41944</name>
</gene>
<dbReference type="GO" id="GO:0046872">
    <property type="term" value="F:metal ion binding"/>
    <property type="evidence" value="ECO:0007669"/>
    <property type="project" value="UniProtKB-KW"/>
</dbReference>
<evidence type="ECO:0000256" key="1">
    <source>
        <dbReference type="ARBA" id="ARBA00022723"/>
    </source>
</evidence>
<dbReference type="SUPFAM" id="SSF144052">
    <property type="entry name" value="Thermophilic metalloprotease-like"/>
    <property type="match status" value="1"/>
</dbReference>
<dbReference type="AlphaFoldDB" id="A0A381RBR8"/>
<dbReference type="EMBL" id="UINC01001803">
    <property type="protein sequence ID" value="SUZ89090.1"/>
    <property type="molecule type" value="Genomic_DNA"/>
</dbReference>
<organism evidence="2">
    <name type="scientific">marine metagenome</name>
    <dbReference type="NCBI Taxonomy" id="408172"/>
    <lineage>
        <taxon>unclassified sequences</taxon>
        <taxon>metagenomes</taxon>
        <taxon>ecological metagenomes</taxon>
    </lineage>
</organism>
<proteinExistence type="predicted"/>
<keyword evidence="1" id="KW-0479">Metal-binding</keyword>
<protein>
    <recommendedName>
        <fullName evidence="3">Leucyl aminopeptidase</fullName>
    </recommendedName>
</protein>
<sequence>MAADSDSEPLDEAEQAEGMLGVARSVVSTCLAVRREDTVLVITDPMTSTIARALYEAAARITERLILVMIPPSLKRGAEIPSVVADLMRNADVIIIATRNSFTHTRARANASREGARIASMPGIDAEVMAHGMTEDYTALRREIRGMNSVFRRRRNVHVTTPAGTDVRFTTGSRWILDDNGLIVRPGAVGNLPAGKIFVLPQEGTASGTIAIDSTWEGRILEEPLRFDVEDGLVTSIEGGELADEIDSILELAKSGLRRSRERAYTLAEFGFGMNSRAKLLGNRLEDQVVRGTAYFSFGDNTALGGSAKVGVKMSGVMSKPSCTLDDITLISEGKVTAS</sequence>
<dbReference type="InterPro" id="IPR058739">
    <property type="entry name" value="NicX"/>
</dbReference>
<name>A0A381RBR8_9ZZZZ</name>
<evidence type="ECO:0000313" key="2">
    <source>
        <dbReference type="EMBL" id="SUZ89090.1"/>
    </source>
</evidence>
<dbReference type="PANTHER" id="PTHR34448:SF1">
    <property type="entry name" value="BLL6088 PROTEIN"/>
    <property type="match status" value="1"/>
</dbReference>
<dbReference type="InterPro" id="IPR052170">
    <property type="entry name" value="M29_Exopeptidase"/>
</dbReference>
<accession>A0A381RBR8</accession>
<dbReference type="PANTHER" id="PTHR34448">
    <property type="entry name" value="AMINOPEPTIDASE"/>
    <property type="match status" value="1"/>
</dbReference>
<reference evidence="2" key="1">
    <citation type="submission" date="2018-05" db="EMBL/GenBank/DDBJ databases">
        <authorList>
            <person name="Lanie J.A."/>
            <person name="Ng W.-L."/>
            <person name="Kazmierczak K.M."/>
            <person name="Andrzejewski T.M."/>
            <person name="Davidsen T.M."/>
            <person name="Wayne K.J."/>
            <person name="Tettelin H."/>
            <person name="Glass J.I."/>
            <person name="Rusch D."/>
            <person name="Podicherti R."/>
            <person name="Tsui H.-C.T."/>
            <person name="Winkler M.E."/>
        </authorList>
    </citation>
    <scope>NUCLEOTIDE SEQUENCE</scope>
</reference>
<dbReference type="Pfam" id="PF26233">
    <property type="entry name" value="NicX"/>
    <property type="match status" value="1"/>
</dbReference>
<evidence type="ECO:0008006" key="3">
    <source>
        <dbReference type="Google" id="ProtNLM"/>
    </source>
</evidence>